<feature type="chain" id="PRO_5040268605" evidence="2">
    <location>
        <begin position="27"/>
        <end position="188"/>
    </location>
</feature>
<name>A0A9Q1E0U9_CONCO</name>
<evidence type="ECO:0000313" key="3">
    <source>
        <dbReference type="EMBL" id="KAJ8287620.1"/>
    </source>
</evidence>
<organism evidence="3 4">
    <name type="scientific">Conger conger</name>
    <name type="common">Conger eel</name>
    <name type="synonym">Muraena conger</name>
    <dbReference type="NCBI Taxonomy" id="82655"/>
    <lineage>
        <taxon>Eukaryota</taxon>
        <taxon>Metazoa</taxon>
        <taxon>Chordata</taxon>
        <taxon>Craniata</taxon>
        <taxon>Vertebrata</taxon>
        <taxon>Euteleostomi</taxon>
        <taxon>Actinopterygii</taxon>
        <taxon>Neopterygii</taxon>
        <taxon>Teleostei</taxon>
        <taxon>Anguilliformes</taxon>
        <taxon>Congridae</taxon>
        <taxon>Conger</taxon>
    </lineage>
</organism>
<protein>
    <submittedName>
        <fullName evidence="3">Uncharacterized protein</fullName>
    </submittedName>
</protein>
<proteinExistence type="predicted"/>
<evidence type="ECO:0000256" key="1">
    <source>
        <dbReference type="SAM" id="Phobius"/>
    </source>
</evidence>
<evidence type="ECO:0000256" key="2">
    <source>
        <dbReference type="SAM" id="SignalP"/>
    </source>
</evidence>
<keyword evidence="1" id="KW-0472">Membrane</keyword>
<keyword evidence="4" id="KW-1185">Reference proteome</keyword>
<comment type="caution">
    <text evidence="3">The sequence shown here is derived from an EMBL/GenBank/DDBJ whole genome shotgun (WGS) entry which is preliminary data.</text>
</comment>
<keyword evidence="1" id="KW-0812">Transmembrane</keyword>
<dbReference type="EMBL" id="JAFJMO010000001">
    <property type="protein sequence ID" value="KAJ8287620.1"/>
    <property type="molecule type" value="Genomic_DNA"/>
</dbReference>
<feature type="transmembrane region" description="Helical" evidence="1">
    <location>
        <begin position="137"/>
        <end position="161"/>
    </location>
</feature>
<dbReference type="AlphaFoldDB" id="A0A9Q1E0U9"/>
<reference evidence="3" key="1">
    <citation type="journal article" date="2023" name="Science">
        <title>Genome structures resolve the early diversification of teleost fishes.</title>
        <authorList>
            <person name="Parey E."/>
            <person name="Louis A."/>
            <person name="Montfort J."/>
            <person name="Bouchez O."/>
            <person name="Roques C."/>
            <person name="Iampietro C."/>
            <person name="Lluch J."/>
            <person name="Castinel A."/>
            <person name="Donnadieu C."/>
            <person name="Desvignes T."/>
            <person name="Floi Bucao C."/>
            <person name="Jouanno E."/>
            <person name="Wen M."/>
            <person name="Mejri S."/>
            <person name="Dirks R."/>
            <person name="Jansen H."/>
            <person name="Henkel C."/>
            <person name="Chen W.J."/>
            <person name="Zahm M."/>
            <person name="Cabau C."/>
            <person name="Klopp C."/>
            <person name="Thompson A.W."/>
            <person name="Robinson-Rechavi M."/>
            <person name="Braasch I."/>
            <person name="Lecointre G."/>
            <person name="Bobe J."/>
            <person name="Postlethwait J.H."/>
            <person name="Berthelot C."/>
            <person name="Roest Crollius H."/>
            <person name="Guiguen Y."/>
        </authorList>
    </citation>
    <scope>NUCLEOTIDE SEQUENCE</scope>
    <source>
        <strain evidence="3">Concon-B</strain>
    </source>
</reference>
<evidence type="ECO:0000313" key="4">
    <source>
        <dbReference type="Proteomes" id="UP001152803"/>
    </source>
</evidence>
<feature type="signal peptide" evidence="2">
    <location>
        <begin position="1"/>
        <end position="26"/>
    </location>
</feature>
<gene>
    <name evidence="3" type="ORF">COCON_G00002790</name>
</gene>
<dbReference type="OrthoDB" id="8914893at2759"/>
<sequence>MLSVSWLARLGFFCSVVLWQIPVSPALSYTSIPLNVTQDSGKVANFLCGVSPETATTRVEFTIHRRHGNYSVLCPGEPMSLPSQGLNGYCEVKGQELRAGWSIAYSSRRDSDTYVVCEPTGLSPTYAYLTVKGNNSYFSAFIGCVVGGFLVILLIFGLAYLGMRRSESLRRCFKGQMTEDDLSTIIED</sequence>
<keyword evidence="1" id="KW-1133">Transmembrane helix</keyword>
<keyword evidence="2" id="KW-0732">Signal</keyword>
<accession>A0A9Q1E0U9</accession>
<dbReference type="Proteomes" id="UP001152803">
    <property type="component" value="Unassembled WGS sequence"/>
</dbReference>